<name>A0A4D8RAB4_AZOBR</name>
<keyword evidence="2" id="KW-0614">Plasmid</keyword>
<evidence type="ECO:0000313" key="2">
    <source>
        <dbReference type="EMBL" id="QCO19898.1"/>
    </source>
</evidence>
<dbReference type="EMBL" id="CP032350">
    <property type="protein sequence ID" value="QCO19898.1"/>
    <property type="molecule type" value="Genomic_DNA"/>
</dbReference>
<dbReference type="Proteomes" id="UP000298693">
    <property type="component" value="Plasmid p5"/>
</dbReference>
<dbReference type="SUPFAM" id="SSF53335">
    <property type="entry name" value="S-adenosyl-L-methionine-dependent methyltransferases"/>
    <property type="match status" value="1"/>
</dbReference>
<keyword evidence="2" id="KW-0808">Transferase</keyword>
<feature type="domain" description="Methyltransferase type 12" evidence="1">
    <location>
        <begin position="55"/>
        <end position="139"/>
    </location>
</feature>
<geneLocation type="plasmid" evidence="2">
    <name>p5</name>
</geneLocation>
<dbReference type="PANTHER" id="PTHR43861">
    <property type="entry name" value="TRANS-ACONITATE 2-METHYLTRANSFERASE-RELATED"/>
    <property type="match status" value="1"/>
</dbReference>
<reference evidence="2 3" key="1">
    <citation type="submission" date="2018-09" db="EMBL/GenBank/DDBJ databases">
        <title>Whole genome based analysis of evolution and adaptive divergence in Indian and Brazilian strains of Azospirillum brasilense.</title>
        <authorList>
            <person name="Singh C."/>
            <person name="Tripathi A.K."/>
        </authorList>
    </citation>
    <scope>NUCLEOTIDE SEQUENCE [LARGE SCALE GENOMIC DNA]</scope>
    <source>
        <strain evidence="2 3">MTCC4039</strain>
        <plasmid evidence="2 3">p5</plasmid>
    </source>
</reference>
<dbReference type="Gene3D" id="3.40.50.150">
    <property type="entry name" value="Vaccinia Virus protein VP39"/>
    <property type="match status" value="1"/>
</dbReference>
<dbReference type="RefSeq" id="WP_137143689.1">
    <property type="nucleotide sequence ID" value="NZ_CP032350.1"/>
</dbReference>
<sequence>MIRDDGWTRNSIWEHSATVRDLYARRCRQEAEEMTCAAQAVRLLAPYAAPGDTVLDVGCGSGYFFHSLVRAGIRADYVGIDASPGLIAIGRQEMPAFGLPAERLRVLRIDDLDGEADHVVCMNVLSNIDNYHRPLERLLKVGRKTLILRESLADRASCLYVRDNYLDDGVDLRVHVNTYDKAEVLAFIRAAGWSPTVVEDERTNGKPEMIIGYPHHWTFIVAVRS</sequence>
<dbReference type="GO" id="GO:0032259">
    <property type="term" value="P:methylation"/>
    <property type="evidence" value="ECO:0007669"/>
    <property type="project" value="UniProtKB-KW"/>
</dbReference>
<protein>
    <submittedName>
        <fullName evidence="2">Class I SAM-dependent methyltransferase</fullName>
    </submittedName>
</protein>
<dbReference type="Pfam" id="PF08242">
    <property type="entry name" value="Methyltransf_12"/>
    <property type="match status" value="1"/>
</dbReference>
<dbReference type="GO" id="GO:0008168">
    <property type="term" value="F:methyltransferase activity"/>
    <property type="evidence" value="ECO:0007669"/>
    <property type="project" value="UniProtKB-KW"/>
</dbReference>
<evidence type="ECO:0000259" key="1">
    <source>
        <dbReference type="Pfam" id="PF08242"/>
    </source>
</evidence>
<dbReference type="AlphaFoldDB" id="A0A4D8RAB4"/>
<dbReference type="InterPro" id="IPR029063">
    <property type="entry name" value="SAM-dependent_MTases_sf"/>
</dbReference>
<dbReference type="CDD" id="cd02440">
    <property type="entry name" value="AdoMet_MTases"/>
    <property type="match status" value="1"/>
</dbReference>
<dbReference type="InterPro" id="IPR013217">
    <property type="entry name" value="Methyltransf_12"/>
</dbReference>
<evidence type="ECO:0000313" key="3">
    <source>
        <dbReference type="Proteomes" id="UP000298693"/>
    </source>
</evidence>
<gene>
    <name evidence="2" type="ORF">D3869_32150</name>
</gene>
<proteinExistence type="predicted"/>
<keyword evidence="2" id="KW-0489">Methyltransferase</keyword>
<organism evidence="2 3">
    <name type="scientific">Azospirillum brasilense</name>
    <dbReference type="NCBI Taxonomy" id="192"/>
    <lineage>
        <taxon>Bacteria</taxon>
        <taxon>Pseudomonadati</taxon>
        <taxon>Pseudomonadota</taxon>
        <taxon>Alphaproteobacteria</taxon>
        <taxon>Rhodospirillales</taxon>
        <taxon>Azospirillaceae</taxon>
        <taxon>Azospirillum</taxon>
    </lineage>
</organism>
<accession>A0A4D8RAB4</accession>